<feature type="domain" description="U3 small nucleolar RNA-associated protein 20 C-terminal" evidence="4">
    <location>
        <begin position="2280"/>
        <end position="2531"/>
    </location>
</feature>
<dbReference type="PANTHER" id="PTHR17695:SF11">
    <property type="entry name" value="SMALL SUBUNIT PROCESSOME COMPONENT 20 HOMOLOG"/>
    <property type="match status" value="1"/>
</dbReference>
<dbReference type="InterPro" id="IPR057525">
    <property type="entry name" value="UTP20_C"/>
</dbReference>
<sequence length="2538" mass="288340">MVLKTGTESGKNHRFKSFRERLDAIKIDPLKRQKKKLSRDTDTSHFIACYTTHVELNLSTSFTRFMEKCGKYAVSLPMVLFHKEEIFDGLEECLEDGNEHSVEALLDLLTNFVRDLGEEFEPYFPRTLALLINLTYHFNLEVVEHTFNAMVYIFKYLARLLTSNLVPLYDSVSVLLSRGDEDVQMIENGEEDEEEIPEEDSDDEEDDKPKPKKIRPFVRRFASETLAFLIRKCSQDGLDVIVPHVMSTLEGSSRDYVSAVSAMFAASIKHTKGALHSKTDLILQVLFACAACDDNTITEADRVHVTMISETLAVVLEHIEDPVMGQAVFDTFYQYAQGNGNYDTVTYLTTITAIRKGSRVPDWARVFQEAKAFCSTLSDKAIVEFALLVVSLIQNGAQSNVLANHTSLLTTLSSKSREQYFVAFQILAKVQSQRFTDICVKYIPQLISMFSDDLSQIALFVDSLEKIKCLDACKVLKKEIVAFGKKNMSTETVFNLYWRIRMFTKLSNVDMKKEMTEFAIELLPKLSADDVYTGALYGVTLSLIGSLGDDKQLVERALGRLEHFSQIEGYITGLLAICDSSTKLDDSSLVLLTQNLTSANTHVRDVTLSLISKLSRGQNALVNECKVISSIPFDYTTLRSLVQRIEKLGETFSLSGSDTIADSAVPHFLFGLLTVHFTPAHEAAIKALKNVAERFPELVWKLSYNVLQARDLVKVDDDWVPEPRHVLDSPFTDSMSPDYNLNGLFETYNELVSRDSNGALFEDFSESAFPAEEPFYLRNNVLKVLKAVPRVSENHVMELVPYLLWTEGVSRDKQAVESSEYGLADSWTLKDKIVLLDIFALFHNTKNCPRAEEIYQRYLLLLTNKMNSVQKAALQCILSWKNKVVRKYKDNLFNLLEDSQFKDEMLSFLKPSKDRVLHEDDEHVIFPLALRILYGRSRVVSKSGPRYGKRFAVLSTLLALPEKYTRMFVSLAIDQLEIPKDFDILGDDHVIEPNPRDLETLSGNCETRTAASQIFFLELAMDLGKQIGAKLHSSMDILLNSVLYCMHYSCLIPDNTSARRMSRYGFKVLTQLFLKIKDFEWQPYLTPIYYPCIESKLPTFVAGNTKRPSALLQITFLWGSRAQAFPLFVFEEVALLKQVVALLKVSDLPDSTIKDCILLWSSIFAIEDQVNAGEFDHVVDSTIPLLLPRIPALLDEHRRNFDVVTTIAKLLVITCQKGYARDQKVKSDLIAVVTDLVVNNKVSWSIQVSLLNALTELVPVTTLAKEHVTEMYLNLSTLFQTIKLQSARDALVNAFCVVCTKLGGVDRTAELVSQLNSVGKRLNEPDWDTRMAAYNDITQREFSSFSAMEWTPLISNMLHFIRLDDLPIRQNSTLVLMRFFESIQESQPDKIELIDDIVMPELVVGMREPQFNIRIEFVQVLENLVKLSERHLFEPLNDLVTLLAPNKSADANFFYNVMHVQILRRQKAVQYLNYFVRKGAISSDNIANLLLPLIEHYGKRNNQETQNLAHMTYKCIGSMTRFVTWEQYVKISKRFVGYLRKGCQSLKQASRMLAALGVAFTEDDSREEEDEEEEEENTEEIAEEVEDEAMSDDRENYSDAVYTVPRAPKLISMDTSLFGTTSTPEERSAFLLENVIPPIRKTLRAHSNEQLTDRIPLGIPVVRFIVALPPAQVMTVLPGTLTTLCQVMRAKQQELRDEMRKLLGQIAEILGARYLLFLLRELKSALRRGAHLHILGYTVWYILSTMTLEHADLDPVAALCSEIIMEDVFGVTGTDKDEEDYRSAMKEVKTQRSYDTAAILASNVSLESFSKLIDPVKTILLHKRLTLGVSEKVETVLTHLSRGLKRNAASESQSVLIMCFEVWKLTQTIESKYNEEEEAKSQKIVALDDNESDYIVNLDAKSHVTKLRDGMHIANLNLLVAFTFDTLKSVLSNNPELRTANNLYGFLQPLTQSLSNTHENVQVGALRVLSMICDLDFPDMDSWTQKWGTETLKIIANSSDTKTQLVQNAFRLLTKLFECSESFEVKESALGNILTRILPDLVESQGQNITFNLVNAVLGRQIVISEVYDVMKQIANIMITHQQSETRDHCRELYFTFLTTYPQSRDRLNAEFQFLIHNLDYPFDSGRQSVLEMIHRLLTEVSDALLKQTITSFFVALTLVLYNDDSSTCREMASTIIKILLQKSSQGVEQKFVQDLIYSWIDSDLSSDLLKVALQVVGFYVESEPSDKDKILNKAEKQVIAIIAAQSSLPWDLVYFAMQLWGRMCSHKQVQFTQTKYSTMWDGVVECLLYPHSWVRLSASRAVGLLFDAFKARDSDSGLVFSNRQLQTVAYRLVRQLSTPNASDKLCTQAVKNLTYIVQEWENSSYLYQKSDSEKDEDDATETGSSLATDWLLGRVSGIIRTTVKGKDKLHAKRACVRFLAVLVSLLSESRVMEISEHVIYALFTTMDQHEAAVDSTLRELASETLEMLKAKIGVSEYLGKHAQVSQMVSQKRHERKHEMAMLAMSDPAAYSEQKMKKNKKKRKLEKEKKQAEKRRKL</sequence>
<proteinExistence type="predicted"/>
<gene>
    <name evidence="5" type="ORF">YALI1_D28518g</name>
</gene>
<feature type="compositionally biased region" description="Acidic residues" evidence="1">
    <location>
        <begin position="186"/>
        <end position="206"/>
    </location>
</feature>
<evidence type="ECO:0000259" key="4">
    <source>
        <dbReference type="Pfam" id="PF23099"/>
    </source>
</evidence>
<dbReference type="KEGG" id="yli:2911077"/>
<dbReference type="Pfam" id="PF23099">
    <property type="entry name" value="UTP20_C"/>
    <property type="match status" value="1"/>
</dbReference>
<dbReference type="Pfam" id="PF07539">
    <property type="entry name" value="UTP20_N"/>
    <property type="match status" value="1"/>
</dbReference>
<dbReference type="PANTHER" id="PTHR17695">
    <property type="entry name" value="SMALL SUBUNIT PROCESSOME COMPONENT 20 HOMOLOG"/>
    <property type="match status" value="1"/>
</dbReference>
<dbReference type="VEuPathDB" id="FungiDB:YALI0_D22440g"/>
<evidence type="ECO:0000259" key="3">
    <source>
        <dbReference type="Pfam" id="PF20416"/>
    </source>
</evidence>
<name>A0A1D8NFR4_YARLL</name>
<feature type="domain" description="U3 small nucleolar RNA-associated protein 20 N-terminal" evidence="2">
    <location>
        <begin position="826"/>
        <end position="1409"/>
    </location>
</feature>
<dbReference type="GeneID" id="2911077"/>
<feature type="region of interest" description="Disordered" evidence="1">
    <location>
        <begin position="1561"/>
        <end position="1594"/>
    </location>
</feature>
<dbReference type="Gene3D" id="1.25.10.10">
    <property type="entry name" value="Leucine-rich Repeat Variant"/>
    <property type="match status" value="4"/>
</dbReference>
<evidence type="ECO:0000313" key="5">
    <source>
        <dbReference type="EMBL" id="AOW04464.1"/>
    </source>
</evidence>
<evidence type="ECO:0000313" key="6">
    <source>
        <dbReference type="Proteomes" id="UP000182444"/>
    </source>
</evidence>
<evidence type="ECO:0000256" key="1">
    <source>
        <dbReference type="SAM" id="MobiDB-lite"/>
    </source>
</evidence>
<dbReference type="InterPro" id="IPR052575">
    <property type="entry name" value="SSU_processome_comp_20"/>
</dbReference>
<feature type="region of interest" description="Disordered" evidence="1">
    <location>
        <begin position="186"/>
        <end position="211"/>
    </location>
</feature>
<organism evidence="5 6">
    <name type="scientific">Yarrowia lipolytica</name>
    <name type="common">Candida lipolytica</name>
    <dbReference type="NCBI Taxonomy" id="4952"/>
    <lineage>
        <taxon>Eukaryota</taxon>
        <taxon>Fungi</taxon>
        <taxon>Dikarya</taxon>
        <taxon>Ascomycota</taxon>
        <taxon>Saccharomycotina</taxon>
        <taxon>Dipodascomycetes</taxon>
        <taxon>Dipodascales</taxon>
        <taxon>Dipodascales incertae sedis</taxon>
        <taxon>Yarrowia</taxon>
    </lineage>
</organism>
<dbReference type="GO" id="GO:0032040">
    <property type="term" value="C:small-subunit processome"/>
    <property type="evidence" value="ECO:0007669"/>
    <property type="project" value="TreeGrafter"/>
</dbReference>
<dbReference type="VEuPathDB" id="FungiDB:YALI1_D28518g"/>
<dbReference type="eggNOG" id="KOG1823">
    <property type="taxonomic scope" value="Eukaryota"/>
</dbReference>
<dbReference type="Pfam" id="PF20416">
    <property type="entry name" value="UTP20"/>
    <property type="match status" value="1"/>
</dbReference>
<evidence type="ECO:0000259" key="2">
    <source>
        <dbReference type="Pfam" id="PF07539"/>
    </source>
</evidence>
<dbReference type="EMBL" id="CP017556">
    <property type="protein sequence ID" value="AOW04464.1"/>
    <property type="molecule type" value="Genomic_DNA"/>
</dbReference>
<dbReference type="SUPFAM" id="SSF48371">
    <property type="entry name" value="ARM repeat"/>
    <property type="match status" value="2"/>
</dbReference>
<dbReference type="InterPro" id="IPR011989">
    <property type="entry name" value="ARM-like"/>
</dbReference>
<dbReference type="Proteomes" id="UP000182444">
    <property type="component" value="Chromosome 1D"/>
</dbReference>
<reference evidence="5 6" key="1">
    <citation type="journal article" date="2016" name="PLoS ONE">
        <title>Sequence Assembly of Yarrowia lipolytica Strain W29/CLIB89 Shows Transposable Element Diversity.</title>
        <authorList>
            <person name="Magnan C."/>
            <person name="Yu J."/>
            <person name="Chang I."/>
            <person name="Jahn E."/>
            <person name="Kanomata Y."/>
            <person name="Wu J."/>
            <person name="Zeller M."/>
            <person name="Oakes M."/>
            <person name="Baldi P."/>
            <person name="Sandmeyer S."/>
        </authorList>
    </citation>
    <scope>NUCLEOTIDE SEQUENCE [LARGE SCALE GENOMIC DNA]</scope>
    <source>
        <strain evidence="6">CLIB89(W29)</strain>
    </source>
</reference>
<feature type="domain" description="U3 small nucleolar RNA-associated protein 20" evidence="3">
    <location>
        <begin position="1648"/>
        <end position="1861"/>
    </location>
</feature>
<dbReference type="InterPro" id="IPR011430">
    <property type="entry name" value="UTP20_N"/>
</dbReference>
<dbReference type="GO" id="GO:0030686">
    <property type="term" value="C:90S preribosome"/>
    <property type="evidence" value="ECO:0007669"/>
    <property type="project" value="TreeGrafter"/>
</dbReference>
<accession>A0A1D8NFR4</accession>
<dbReference type="RefSeq" id="XP_503151.3">
    <property type="nucleotide sequence ID" value="XM_503151.3"/>
</dbReference>
<protein>
    <submittedName>
        <fullName evidence="5">Uncharacterized protein</fullName>
    </submittedName>
</protein>
<dbReference type="InterPro" id="IPR016024">
    <property type="entry name" value="ARM-type_fold"/>
</dbReference>
<feature type="compositionally biased region" description="Acidic residues" evidence="1">
    <location>
        <begin position="1561"/>
        <end position="1590"/>
    </location>
</feature>
<feature type="region of interest" description="Disordered" evidence="1">
    <location>
        <begin position="2504"/>
        <end position="2538"/>
    </location>
</feature>
<dbReference type="InterPro" id="IPR046523">
    <property type="entry name" value="UTP20_dom"/>
</dbReference>